<keyword evidence="4" id="KW-1185">Reference proteome</keyword>
<reference evidence="3 4" key="1">
    <citation type="submission" date="2019-10" db="EMBL/GenBank/DDBJ databases">
        <title>Whole genome shotgun sequence of Acrocarpospora pleiomorpha NBRC 16267.</title>
        <authorList>
            <person name="Ichikawa N."/>
            <person name="Kimura A."/>
            <person name="Kitahashi Y."/>
            <person name="Komaki H."/>
            <person name="Oguchi A."/>
        </authorList>
    </citation>
    <scope>NUCLEOTIDE SEQUENCE [LARGE SCALE GENOMIC DNA]</scope>
    <source>
        <strain evidence="3 4">NBRC 16267</strain>
    </source>
</reference>
<sequence>MILAGGGGVGIWLVASGTLGAGAQEAEQPQIATEPVVRGDLEGDTTASGTLRYNGSRGVQAGTSGTVTALPSSGATVSPEDRLYAIDDSPVFLLRGAMPAWRDFASGMADGPDVKQLERALSELGMFTGEPDEQFRWATVEAIMDWQESQGHTRTGKLPFGSIVFARGDLRVGTVTASIGDQVGAGTELFLTSFTTQIVDVNLNLSDQQLAVLDAAVVVRLPGGGETTGKIVSVGTPTETEGATGQKQTVIPLVIALDDPDSASAFQEAAVTVDIPSERREDVLSVPVSALLAITPDQFGVEVVDADGTTRQVPVETGLFAGGRVEISGPDVAEGMRVVVPTR</sequence>
<evidence type="ECO:0000256" key="1">
    <source>
        <dbReference type="ARBA" id="ARBA00022448"/>
    </source>
</evidence>
<evidence type="ECO:0000259" key="2">
    <source>
        <dbReference type="Pfam" id="PF01471"/>
    </source>
</evidence>
<keyword evidence="1" id="KW-0813">Transport</keyword>
<dbReference type="EMBL" id="BLAF01000006">
    <property type="protein sequence ID" value="GES18089.1"/>
    <property type="molecule type" value="Genomic_DNA"/>
</dbReference>
<dbReference type="Gene3D" id="2.40.420.20">
    <property type="match status" value="1"/>
</dbReference>
<name>A0A5M3XD16_9ACTN</name>
<gene>
    <name evidence="3" type="ORF">Aple_009840</name>
</gene>
<proteinExistence type="predicted"/>
<dbReference type="GO" id="GO:0015679">
    <property type="term" value="P:plasma membrane copper ion transport"/>
    <property type="evidence" value="ECO:0007669"/>
    <property type="project" value="TreeGrafter"/>
</dbReference>
<organism evidence="3 4">
    <name type="scientific">Acrocarpospora pleiomorpha</name>
    <dbReference type="NCBI Taxonomy" id="90975"/>
    <lineage>
        <taxon>Bacteria</taxon>
        <taxon>Bacillati</taxon>
        <taxon>Actinomycetota</taxon>
        <taxon>Actinomycetes</taxon>
        <taxon>Streptosporangiales</taxon>
        <taxon>Streptosporangiaceae</taxon>
        <taxon>Acrocarpospora</taxon>
    </lineage>
</organism>
<dbReference type="PANTHER" id="PTHR30097:SF4">
    <property type="entry name" value="SLR6042 PROTEIN"/>
    <property type="match status" value="1"/>
</dbReference>
<feature type="domain" description="Peptidoglycan binding-like" evidence="2">
    <location>
        <begin position="111"/>
        <end position="158"/>
    </location>
</feature>
<dbReference type="OrthoDB" id="3268648at2"/>
<evidence type="ECO:0000313" key="4">
    <source>
        <dbReference type="Proteomes" id="UP000377595"/>
    </source>
</evidence>
<dbReference type="InterPro" id="IPR036366">
    <property type="entry name" value="PGBDSf"/>
</dbReference>
<comment type="caution">
    <text evidence="3">The sequence shown here is derived from an EMBL/GenBank/DDBJ whole genome shotgun (WGS) entry which is preliminary data.</text>
</comment>
<dbReference type="InterPro" id="IPR051909">
    <property type="entry name" value="MFP_Cation_Efflux"/>
</dbReference>
<dbReference type="AlphaFoldDB" id="A0A5M3XD16"/>
<dbReference type="GO" id="GO:0060003">
    <property type="term" value="P:copper ion export"/>
    <property type="evidence" value="ECO:0007669"/>
    <property type="project" value="TreeGrafter"/>
</dbReference>
<protein>
    <submittedName>
        <fullName evidence="3">Peptidoglycan-binding protein</fullName>
    </submittedName>
</protein>
<dbReference type="GO" id="GO:0030313">
    <property type="term" value="C:cell envelope"/>
    <property type="evidence" value="ECO:0007669"/>
    <property type="project" value="TreeGrafter"/>
</dbReference>
<dbReference type="SUPFAM" id="SSF47090">
    <property type="entry name" value="PGBD-like"/>
    <property type="match status" value="1"/>
</dbReference>
<dbReference type="PANTHER" id="PTHR30097">
    <property type="entry name" value="CATION EFFLUX SYSTEM PROTEIN CUSB"/>
    <property type="match status" value="1"/>
</dbReference>
<dbReference type="Gene3D" id="1.10.101.10">
    <property type="entry name" value="PGBD-like superfamily/PGBD"/>
    <property type="match status" value="1"/>
</dbReference>
<dbReference type="RefSeq" id="WP_155343237.1">
    <property type="nucleotide sequence ID" value="NZ_BLAF01000006.1"/>
</dbReference>
<accession>A0A5M3XD16</accession>
<evidence type="ECO:0000313" key="3">
    <source>
        <dbReference type="EMBL" id="GES18089.1"/>
    </source>
</evidence>
<dbReference type="Pfam" id="PF01471">
    <property type="entry name" value="PG_binding_1"/>
    <property type="match status" value="1"/>
</dbReference>
<dbReference type="InterPro" id="IPR002477">
    <property type="entry name" value="Peptidoglycan-bd-like"/>
</dbReference>
<dbReference type="InterPro" id="IPR036365">
    <property type="entry name" value="PGBD-like_sf"/>
</dbReference>
<dbReference type="Proteomes" id="UP000377595">
    <property type="component" value="Unassembled WGS sequence"/>
</dbReference>